<dbReference type="Proteomes" id="UP000072421">
    <property type="component" value="Chromosome"/>
</dbReference>
<protein>
    <submittedName>
        <fullName evidence="1">Uncharacterized protein</fullName>
    </submittedName>
</protein>
<accession>A0A127P9S8</accession>
<proteinExistence type="predicted"/>
<name>A0A127P9S8_9BURK</name>
<reference evidence="1 2" key="1">
    <citation type="submission" date="2015-11" db="EMBL/GenBank/DDBJ databases">
        <title>Exploring the genomic traits of fungus-feeding bacterial genus Collimonas.</title>
        <authorList>
            <person name="Song C."/>
            <person name="Schmidt R."/>
            <person name="de Jager V."/>
            <person name="Krzyzanowska D."/>
            <person name="Jongedijk E."/>
            <person name="Cankar K."/>
            <person name="Beekwilder J."/>
            <person name="van Veen A."/>
            <person name="de Boer W."/>
            <person name="van Veen J.A."/>
            <person name="Garbeva P."/>
        </authorList>
    </citation>
    <scope>NUCLEOTIDE SEQUENCE [LARGE SCALE GENOMIC DNA]</scope>
    <source>
        <strain evidence="1 2">Ter6</strain>
    </source>
</reference>
<gene>
    <name evidence="1" type="ORF">CFter6_1488</name>
</gene>
<sequence length="57" mass="6615">MRSRCSSHRRQEVSQNVDGCNATICRRQASGRLLKNNYMSLASKFYCRVYLLEIVSN</sequence>
<evidence type="ECO:0000313" key="1">
    <source>
        <dbReference type="EMBL" id="AMO94191.1"/>
    </source>
</evidence>
<dbReference type="EMBL" id="CP013232">
    <property type="protein sequence ID" value="AMO94191.1"/>
    <property type="molecule type" value="Genomic_DNA"/>
</dbReference>
<evidence type="ECO:0000313" key="2">
    <source>
        <dbReference type="Proteomes" id="UP000072421"/>
    </source>
</evidence>
<organism evidence="1">
    <name type="scientific">Collimonas fungivorans</name>
    <dbReference type="NCBI Taxonomy" id="158899"/>
    <lineage>
        <taxon>Bacteria</taxon>
        <taxon>Pseudomonadati</taxon>
        <taxon>Pseudomonadota</taxon>
        <taxon>Betaproteobacteria</taxon>
        <taxon>Burkholderiales</taxon>
        <taxon>Oxalobacteraceae</taxon>
        <taxon>Collimonas</taxon>
    </lineage>
</organism>
<dbReference type="AlphaFoldDB" id="A0A127P9S8"/>